<gene>
    <name evidence="1" type="ORF">Fcan01_11240</name>
</gene>
<accession>A0A226EAI5</accession>
<name>A0A226EAI5_FOLCA</name>
<organism evidence="1 2">
    <name type="scientific">Folsomia candida</name>
    <name type="common">Springtail</name>
    <dbReference type="NCBI Taxonomy" id="158441"/>
    <lineage>
        <taxon>Eukaryota</taxon>
        <taxon>Metazoa</taxon>
        <taxon>Ecdysozoa</taxon>
        <taxon>Arthropoda</taxon>
        <taxon>Hexapoda</taxon>
        <taxon>Collembola</taxon>
        <taxon>Entomobryomorpha</taxon>
        <taxon>Isotomoidea</taxon>
        <taxon>Isotomidae</taxon>
        <taxon>Proisotominae</taxon>
        <taxon>Folsomia</taxon>
    </lineage>
</organism>
<sequence>MLRMLGRDLSRHISTCRQHRKTCFAQIVTMRPHPWRRGASNIGYFDLQWICSINCGTNQTKIGPDSTHIIVDSPLPRDHVVVISSTQICIVQNDLAPNYDSAMYRDTVKSPDIADETCPPPSYTECLQNKTLNR</sequence>
<proteinExistence type="predicted"/>
<keyword evidence="2" id="KW-1185">Reference proteome</keyword>
<dbReference type="EMBL" id="LNIX01000005">
    <property type="protein sequence ID" value="OXA54523.1"/>
    <property type="molecule type" value="Genomic_DNA"/>
</dbReference>
<evidence type="ECO:0000313" key="1">
    <source>
        <dbReference type="EMBL" id="OXA54523.1"/>
    </source>
</evidence>
<reference evidence="1 2" key="1">
    <citation type="submission" date="2015-12" db="EMBL/GenBank/DDBJ databases">
        <title>The genome of Folsomia candida.</title>
        <authorList>
            <person name="Faddeeva A."/>
            <person name="Derks M.F."/>
            <person name="Anvar Y."/>
            <person name="Smit S."/>
            <person name="Van Straalen N."/>
            <person name="Roelofs D."/>
        </authorList>
    </citation>
    <scope>NUCLEOTIDE SEQUENCE [LARGE SCALE GENOMIC DNA]</scope>
    <source>
        <strain evidence="1 2">VU population</strain>
        <tissue evidence="1">Whole body</tissue>
    </source>
</reference>
<dbReference type="AlphaFoldDB" id="A0A226EAI5"/>
<dbReference type="Proteomes" id="UP000198287">
    <property type="component" value="Unassembled WGS sequence"/>
</dbReference>
<protein>
    <submittedName>
        <fullName evidence="1">Uncharacterized protein</fullName>
    </submittedName>
</protein>
<evidence type="ECO:0000313" key="2">
    <source>
        <dbReference type="Proteomes" id="UP000198287"/>
    </source>
</evidence>
<comment type="caution">
    <text evidence="1">The sequence shown here is derived from an EMBL/GenBank/DDBJ whole genome shotgun (WGS) entry which is preliminary data.</text>
</comment>